<dbReference type="Proteomes" id="UP001144280">
    <property type="component" value="Unassembled WGS sequence"/>
</dbReference>
<name>A0ABQ5QPY7_9ACTN</name>
<evidence type="ECO:0008006" key="4">
    <source>
        <dbReference type="Google" id="ProtNLM"/>
    </source>
</evidence>
<accession>A0ABQ5QPY7</accession>
<evidence type="ECO:0000313" key="2">
    <source>
        <dbReference type="EMBL" id="GLH96716.1"/>
    </source>
</evidence>
<keyword evidence="1" id="KW-0812">Transmembrane</keyword>
<gene>
    <name evidence="2" type="ORF">Pa4123_19900</name>
</gene>
<protein>
    <recommendedName>
        <fullName evidence="4">Lysoplasmalogenase</fullName>
    </recommendedName>
</protein>
<feature type="transmembrane region" description="Helical" evidence="1">
    <location>
        <begin position="108"/>
        <end position="126"/>
    </location>
</feature>
<keyword evidence="1" id="KW-0472">Membrane</keyword>
<organism evidence="2 3">
    <name type="scientific">Phytohabitans aurantiacus</name>
    <dbReference type="NCBI Taxonomy" id="3016789"/>
    <lineage>
        <taxon>Bacteria</taxon>
        <taxon>Bacillati</taxon>
        <taxon>Actinomycetota</taxon>
        <taxon>Actinomycetes</taxon>
        <taxon>Micromonosporales</taxon>
        <taxon>Micromonosporaceae</taxon>
    </lineage>
</organism>
<proteinExistence type="predicted"/>
<sequence>MTRWIPRRWPVLVAVVLAVLTVGGSVTASTVTAMGEVLPFLPLVYLVATKLRRRAASWPILIGGSVVLFGLKLIDAVSPAVFFVLVALLVFLWGAVGGDLRGSREFRIQSLGMLGFGALALVGLAVDPDLGRYIVGAGWLLHGGWDFVHLRRDKTVARSYAEWCGVLDVLVGLSLVLL</sequence>
<dbReference type="EMBL" id="BSDI01000007">
    <property type="protein sequence ID" value="GLH96716.1"/>
    <property type="molecule type" value="Genomic_DNA"/>
</dbReference>
<feature type="transmembrane region" description="Helical" evidence="1">
    <location>
        <begin position="76"/>
        <end position="96"/>
    </location>
</feature>
<keyword evidence="1" id="KW-1133">Transmembrane helix</keyword>
<dbReference type="RefSeq" id="WP_281893988.1">
    <property type="nucleotide sequence ID" value="NZ_BSDI01000007.1"/>
</dbReference>
<reference evidence="2" key="1">
    <citation type="submission" date="2022-12" db="EMBL/GenBank/DDBJ databases">
        <title>New Phytohabitans aurantiacus sp. RD004123 nov., an actinomycete isolated from soil.</title>
        <authorList>
            <person name="Triningsih D.W."/>
            <person name="Harunari E."/>
            <person name="Igarashi Y."/>
        </authorList>
    </citation>
    <scope>NUCLEOTIDE SEQUENCE</scope>
    <source>
        <strain evidence="2">RD004123</strain>
    </source>
</reference>
<evidence type="ECO:0000313" key="3">
    <source>
        <dbReference type="Proteomes" id="UP001144280"/>
    </source>
</evidence>
<evidence type="ECO:0000256" key="1">
    <source>
        <dbReference type="SAM" id="Phobius"/>
    </source>
</evidence>
<keyword evidence="3" id="KW-1185">Reference proteome</keyword>
<comment type="caution">
    <text evidence="2">The sequence shown here is derived from an EMBL/GenBank/DDBJ whole genome shotgun (WGS) entry which is preliminary data.</text>
</comment>